<name>A0A1I5SCF2_9EURY</name>
<keyword evidence="2" id="KW-1003">Cell membrane</keyword>
<gene>
    <name evidence="8" type="ORF">SAMN05216277_10652</name>
</gene>
<dbReference type="InterPro" id="IPR036259">
    <property type="entry name" value="MFS_trans_sf"/>
</dbReference>
<evidence type="ECO:0000259" key="7">
    <source>
        <dbReference type="PROSITE" id="PS50850"/>
    </source>
</evidence>
<feature type="transmembrane region" description="Helical" evidence="6">
    <location>
        <begin position="31"/>
        <end position="51"/>
    </location>
</feature>
<dbReference type="PANTHER" id="PTHR43124">
    <property type="entry name" value="PURINE EFFLUX PUMP PBUE"/>
    <property type="match status" value="1"/>
</dbReference>
<dbReference type="RefSeq" id="WP_074878047.1">
    <property type="nucleotide sequence ID" value="NZ_FOXI01000006.1"/>
</dbReference>
<evidence type="ECO:0000256" key="1">
    <source>
        <dbReference type="ARBA" id="ARBA00004651"/>
    </source>
</evidence>
<feature type="transmembrane region" description="Helical" evidence="6">
    <location>
        <begin position="285"/>
        <end position="304"/>
    </location>
</feature>
<dbReference type="Proteomes" id="UP000183769">
    <property type="component" value="Unassembled WGS sequence"/>
</dbReference>
<dbReference type="GO" id="GO:0005886">
    <property type="term" value="C:plasma membrane"/>
    <property type="evidence" value="ECO:0007669"/>
    <property type="project" value="UniProtKB-SubCell"/>
</dbReference>
<evidence type="ECO:0000256" key="4">
    <source>
        <dbReference type="ARBA" id="ARBA00022989"/>
    </source>
</evidence>
<sequence length="402" mass="41212">MSRSRLFGALCGQVFLVNLTRVVMAPLVSVFIVTFGVGEGTAGLVATAVWYGSAAPRIPTGYLLTKVSRLTVVLASGLVLAVGATAAAIASSVPLLILGAAMAGLASGLYFVTGNTLVSELFPERVGRMIGIHGTASQVASAAAAPIVTLAVGATVDWTPVLVALGLPADEPWRLVFVAIAAGGLTITAVTFVLSRGVDLPDAGDADRDFLGAARAEWQTILLGVAVMGVLGFAWQGIFNFYQLFMESRGVAAGVARNSLTLVFAAGVPAFAISGTLADRLPQPHYLLGVAGTFVVLVFTLTAATSTVGLLVVSVALGYTVHSLFPAVDTFLLGSFPDQNRASAYAVFSGVMMLVQAPGSWVVGTLAEAGVAYVTVFRGLAAVVGVVVVVLFVLQRAGRLPN</sequence>
<dbReference type="AlphaFoldDB" id="A0A1I5SCF2"/>
<feature type="transmembrane region" description="Helical" evidence="6">
    <location>
        <begin position="173"/>
        <end position="195"/>
    </location>
</feature>
<protein>
    <submittedName>
        <fullName evidence="8">Predicted arabinose efflux permease, MFS family</fullName>
    </submittedName>
</protein>
<evidence type="ECO:0000313" key="8">
    <source>
        <dbReference type="EMBL" id="SFP68401.1"/>
    </source>
</evidence>
<keyword evidence="3 6" id="KW-0812">Transmembrane</keyword>
<dbReference type="PROSITE" id="PS50850">
    <property type="entry name" value="MFS"/>
    <property type="match status" value="1"/>
</dbReference>
<dbReference type="EMBL" id="FOXI01000006">
    <property type="protein sequence ID" value="SFP68401.1"/>
    <property type="molecule type" value="Genomic_DNA"/>
</dbReference>
<keyword evidence="4 6" id="KW-1133">Transmembrane helix</keyword>
<feature type="transmembrane region" description="Helical" evidence="6">
    <location>
        <begin position="370"/>
        <end position="394"/>
    </location>
</feature>
<dbReference type="Pfam" id="PF07690">
    <property type="entry name" value="MFS_1"/>
    <property type="match status" value="1"/>
</dbReference>
<evidence type="ECO:0000313" key="9">
    <source>
        <dbReference type="Proteomes" id="UP000183769"/>
    </source>
</evidence>
<keyword evidence="9" id="KW-1185">Reference proteome</keyword>
<organism evidence="8 9">
    <name type="scientific">Halolamina pelagica</name>
    <dbReference type="NCBI Taxonomy" id="699431"/>
    <lineage>
        <taxon>Archaea</taxon>
        <taxon>Methanobacteriati</taxon>
        <taxon>Methanobacteriota</taxon>
        <taxon>Stenosarchaea group</taxon>
        <taxon>Halobacteria</taxon>
        <taxon>Halobacteriales</taxon>
        <taxon>Haloferacaceae</taxon>
    </lineage>
</organism>
<dbReference type="GO" id="GO:0022857">
    <property type="term" value="F:transmembrane transporter activity"/>
    <property type="evidence" value="ECO:0007669"/>
    <property type="project" value="InterPro"/>
</dbReference>
<dbReference type="Gene3D" id="1.20.1250.20">
    <property type="entry name" value="MFS general substrate transporter like domains"/>
    <property type="match status" value="2"/>
</dbReference>
<feature type="transmembrane region" description="Helical" evidence="6">
    <location>
        <begin position="216"/>
        <end position="239"/>
    </location>
</feature>
<accession>A0A1I5SCF2</accession>
<evidence type="ECO:0000256" key="5">
    <source>
        <dbReference type="ARBA" id="ARBA00023136"/>
    </source>
</evidence>
<evidence type="ECO:0000256" key="6">
    <source>
        <dbReference type="SAM" id="Phobius"/>
    </source>
</evidence>
<dbReference type="InterPro" id="IPR050189">
    <property type="entry name" value="MFS_Efflux_Transporters"/>
</dbReference>
<feature type="transmembrane region" description="Helical" evidence="6">
    <location>
        <begin position="72"/>
        <end position="90"/>
    </location>
</feature>
<comment type="subcellular location">
    <subcellularLocation>
        <location evidence="1">Cell membrane</location>
        <topology evidence="1">Multi-pass membrane protein</topology>
    </subcellularLocation>
</comment>
<feature type="transmembrane region" description="Helical" evidence="6">
    <location>
        <begin position="310"/>
        <end position="332"/>
    </location>
</feature>
<evidence type="ECO:0000256" key="2">
    <source>
        <dbReference type="ARBA" id="ARBA00022475"/>
    </source>
</evidence>
<proteinExistence type="predicted"/>
<dbReference type="InterPro" id="IPR020846">
    <property type="entry name" value="MFS_dom"/>
</dbReference>
<reference evidence="9" key="1">
    <citation type="submission" date="2016-10" db="EMBL/GenBank/DDBJ databases">
        <authorList>
            <person name="Varghese N."/>
            <person name="Submissions S."/>
        </authorList>
    </citation>
    <scope>NUCLEOTIDE SEQUENCE [LARGE SCALE GENOMIC DNA]</scope>
    <source>
        <strain evidence="9">CGMCC 1.10329</strain>
    </source>
</reference>
<dbReference type="SUPFAM" id="SSF103473">
    <property type="entry name" value="MFS general substrate transporter"/>
    <property type="match status" value="1"/>
</dbReference>
<feature type="transmembrane region" description="Helical" evidence="6">
    <location>
        <begin position="96"/>
        <end position="118"/>
    </location>
</feature>
<dbReference type="PANTHER" id="PTHR43124:SF3">
    <property type="entry name" value="CHLORAMPHENICOL EFFLUX PUMP RV0191"/>
    <property type="match status" value="1"/>
</dbReference>
<keyword evidence="5 6" id="KW-0472">Membrane</keyword>
<evidence type="ECO:0000256" key="3">
    <source>
        <dbReference type="ARBA" id="ARBA00022692"/>
    </source>
</evidence>
<dbReference type="OrthoDB" id="200998at2157"/>
<feature type="transmembrane region" description="Helical" evidence="6">
    <location>
        <begin position="130"/>
        <end position="153"/>
    </location>
</feature>
<feature type="transmembrane region" description="Helical" evidence="6">
    <location>
        <begin position="344"/>
        <end position="364"/>
    </location>
</feature>
<dbReference type="InterPro" id="IPR011701">
    <property type="entry name" value="MFS"/>
</dbReference>
<feature type="domain" description="Major facilitator superfamily (MFS) profile" evidence="7">
    <location>
        <begin position="6"/>
        <end position="397"/>
    </location>
</feature>
<feature type="transmembrane region" description="Helical" evidence="6">
    <location>
        <begin position="259"/>
        <end position="278"/>
    </location>
</feature>